<comment type="caution">
    <text evidence="13">The sequence shown here is derived from an EMBL/GenBank/DDBJ whole genome shotgun (WGS) entry which is preliminary data.</text>
</comment>
<comment type="similarity">
    <text evidence="2">Belongs to the acyl-ACP thioesterase family.</text>
</comment>
<keyword evidence="3" id="KW-0444">Lipid biosynthesis</keyword>
<reference evidence="13" key="1">
    <citation type="submission" date="2019-08" db="EMBL/GenBank/DDBJ databases">
        <authorList>
            <person name="Kucharzyk K."/>
            <person name="Murdoch R.W."/>
            <person name="Higgins S."/>
            <person name="Loffler F."/>
        </authorList>
    </citation>
    <scope>NUCLEOTIDE SEQUENCE</scope>
</reference>
<dbReference type="AlphaFoldDB" id="A0A644WJ35"/>
<dbReference type="InterPro" id="IPR049427">
    <property type="entry name" value="Acyl-ACP_TE_C"/>
</dbReference>
<dbReference type="InterPro" id="IPR029069">
    <property type="entry name" value="HotDog_dom_sf"/>
</dbReference>
<accession>A0A644WJ35</accession>
<dbReference type="EMBL" id="VSSQ01000958">
    <property type="protein sequence ID" value="MPM03498.1"/>
    <property type="molecule type" value="Genomic_DNA"/>
</dbReference>
<evidence type="ECO:0000256" key="10">
    <source>
        <dbReference type="ARBA" id="ARBA00023160"/>
    </source>
</evidence>
<gene>
    <name evidence="13" type="ORF">SDC9_49765</name>
</gene>
<evidence type="ECO:0000256" key="6">
    <source>
        <dbReference type="ARBA" id="ARBA00022801"/>
    </source>
</evidence>
<dbReference type="Gene3D" id="3.10.129.10">
    <property type="entry name" value="Hotdog Thioesterase"/>
    <property type="match status" value="1"/>
</dbReference>
<proteinExistence type="inferred from homology"/>
<dbReference type="GO" id="GO:0009507">
    <property type="term" value="C:chloroplast"/>
    <property type="evidence" value="ECO:0007669"/>
    <property type="project" value="UniProtKB-SubCell"/>
</dbReference>
<evidence type="ECO:0000256" key="4">
    <source>
        <dbReference type="ARBA" id="ARBA00022528"/>
    </source>
</evidence>
<keyword evidence="6" id="KW-0378">Hydrolase</keyword>
<dbReference type="InterPro" id="IPR045023">
    <property type="entry name" value="FATA/B"/>
</dbReference>
<evidence type="ECO:0000256" key="1">
    <source>
        <dbReference type="ARBA" id="ARBA00004229"/>
    </source>
</evidence>
<organism evidence="13">
    <name type="scientific">bioreactor metagenome</name>
    <dbReference type="NCBI Taxonomy" id="1076179"/>
    <lineage>
        <taxon>unclassified sequences</taxon>
        <taxon>metagenomes</taxon>
        <taxon>ecological metagenomes</taxon>
    </lineage>
</organism>
<keyword evidence="8" id="KW-0809">Transit peptide</keyword>
<keyword evidence="9" id="KW-0443">Lipid metabolism</keyword>
<evidence type="ECO:0000256" key="9">
    <source>
        <dbReference type="ARBA" id="ARBA00023098"/>
    </source>
</evidence>
<dbReference type="InterPro" id="IPR002864">
    <property type="entry name" value="Acyl-ACP_thioesterase_NHD"/>
</dbReference>
<dbReference type="SUPFAM" id="SSF54637">
    <property type="entry name" value="Thioesterase/thiol ester dehydrase-isomerase"/>
    <property type="match status" value="2"/>
</dbReference>
<feature type="domain" description="Acyl-ACP thioesterase N-terminal hotdog" evidence="11">
    <location>
        <begin position="2"/>
        <end position="119"/>
    </location>
</feature>
<evidence type="ECO:0000259" key="11">
    <source>
        <dbReference type="Pfam" id="PF01643"/>
    </source>
</evidence>
<feature type="domain" description="Acyl-ACP thioesterase-like C-terminal" evidence="12">
    <location>
        <begin position="149"/>
        <end position="243"/>
    </location>
</feature>
<dbReference type="Pfam" id="PF20791">
    <property type="entry name" value="Acyl-ACP_TE_C"/>
    <property type="match status" value="1"/>
</dbReference>
<protein>
    <recommendedName>
        <fullName evidence="14">Acyl-ACP thioesterase</fullName>
    </recommendedName>
</protein>
<evidence type="ECO:0000256" key="3">
    <source>
        <dbReference type="ARBA" id="ARBA00022516"/>
    </source>
</evidence>
<dbReference type="GO" id="GO:0016297">
    <property type="term" value="F:fatty acyl-[ACP] hydrolase activity"/>
    <property type="evidence" value="ECO:0007669"/>
    <property type="project" value="InterPro"/>
</dbReference>
<evidence type="ECO:0000256" key="7">
    <source>
        <dbReference type="ARBA" id="ARBA00022832"/>
    </source>
</evidence>
<evidence type="ECO:0000259" key="12">
    <source>
        <dbReference type="Pfam" id="PF20791"/>
    </source>
</evidence>
<keyword evidence="4" id="KW-0150">Chloroplast</keyword>
<sequence length="244" mass="28017">MFEASYSIPYAGIGPDGRMKLPVLLDILQDMADRDARRMSMTVSDLLPKGISWVLRRYTVSVERYPEYESTLTVKTWHGPRRNLHSMRAFSVWDERGPVASADTSWILIDLERGRPLRLDRHATPRYVEESLPVTAEFPDLPCPEEWEDERPFSVRRWDLDRNNHVNNAVYFSWAAEAVPEETAKDCSLVRVDAEYLRSTEGRGDIRVRTARPGVQGAEISYVHSIVGPEGDEKARVITLWRKG</sequence>
<evidence type="ECO:0000256" key="5">
    <source>
        <dbReference type="ARBA" id="ARBA00022640"/>
    </source>
</evidence>
<evidence type="ECO:0000256" key="2">
    <source>
        <dbReference type="ARBA" id="ARBA00006500"/>
    </source>
</evidence>
<keyword evidence="5" id="KW-0934">Plastid</keyword>
<dbReference type="PANTHER" id="PTHR31727">
    <property type="entry name" value="OLEOYL-ACYL CARRIER PROTEIN THIOESTERASE 1, CHLOROPLASTIC"/>
    <property type="match status" value="1"/>
</dbReference>
<dbReference type="PANTHER" id="PTHR31727:SF6">
    <property type="entry name" value="OLEOYL-ACYL CARRIER PROTEIN THIOESTERASE 1, CHLOROPLASTIC"/>
    <property type="match status" value="1"/>
</dbReference>
<keyword evidence="10" id="KW-0275">Fatty acid biosynthesis</keyword>
<keyword evidence="7" id="KW-0276">Fatty acid metabolism</keyword>
<evidence type="ECO:0000313" key="13">
    <source>
        <dbReference type="EMBL" id="MPM03498.1"/>
    </source>
</evidence>
<evidence type="ECO:0008006" key="14">
    <source>
        <dbReference type="Google" id="ProtNLM"/>
    </source>
</evidence>
<evidence type="ECO:0000256" key="8">
    <source>
        <dbReference type="ARBA" id="ARBA00022946"/>
    </source>
</evidence>
<dbReference type="Pfam" id="PF01643">
    <property type="entry name" value="Acyl-ACP_TE"/>
    <property type="match status" value="1"/>
</dbReference>
<comment type="subcellular location">
    <subcellularLocation>
        <location evidence="1">Plastid</location>
        <location evidence="1">Chloroplast</location>
    </subcellularLocation>
</comment>
<name>A0A644WJ35_9ZZZZ</name>
<dbReference type="GO" id="GO:0000036">
    <property type="term" value="F:acyl carrier activity"/>
    <property type="evidence" value="ECO:0007669"/>
    <property type="project" value="TreeGrafter"/>
</dbReference>